<keyword evidence="2" id="KW-1185">Reference proteome</keyword>
<organism evidence="1 2">
    <name type="scientific">Cannabis sativa</name>
    <name type="common">Hemp</name>
    <name type="synonym">Marijuana</name>
    <dbReference type="NCBI Taxonomy" id="3483"/>
    <lineage>
        <taxon>Eukaryota</taxon>
        <taxon>Viridiplantae</taxon>
        <taxon>Streptophyta</taxon>
        <taxon>Embryophyta</taxon>
        <taxon>Tracheophyta</taxon>
        <taxon>Spermatophyta</taxon>
        <taxon>Magnoliopsida</taxon>
        <taxon>eudicotyledons</taxon>
        <taxon>Gunneridae</taxon>
        <taxon>Pentapetalae</taxon>
        <taxon>rosids</taxon>
        <taxon>fabids</taxon>
        <taxon>Rosales</taxon>
        <taxon>Cannabaceae</taxon>
        <taxon>Cannabis</taxon>
    </lineage>
</organism>
<dbReference type="Gene3D" id="3.80.10.10">
    <property type="entry name" value="Ribonuclease Inhibitor"/>
    <property type="match status" value="1"/>
</dbReference>
<dbReference type="Proteomes" id="UP000596661">
    <property type="component" value="Chromosome 2"/>
</dbReference>
<dbReference type="InterPro" id="IPR032675">
    <property type="entry name" value="LRR_dom_sf"/>
</dbReference>
<proteinExistence type="predicted"/>
<sequence>MVPGNALSFSDTDGGQLTDQLYGPITMELGNCCSLQIFTAANNDVKGSIPVELGHLQSVASFLVWLWLVRN</sequence>
<reference evidence="1" key="1">
    <citation type="submission" date="2018-11" db="EMBL/GenBank/DDBJ databases">
        <authorList>
            <person name="Grassa J C."/>
        </authorList>
    </citation>
    <scope>NUCLEOTIDE SEQUENCE [LARGE SCALE GENOMIC DNA]</scope>
</reference>
<evidence type="ECO:0000313" key="2">
    <source>
        <dbReference type="Proteomes" id="UP000596661"/>
    </source>
</evidence>
<dbReference type="EMBL" id="UZAU01000235">
    <property type="status" value="NOT_ANNOTATED_CDS"/>
    <property type="molecule type" value="Genomic_DNA"/>
</dbReference>
<protein>
    <submittedName>
        <fullName evidence="1">Uncharacterized protein</fullName>
    </submittedName>
</protein>
<name>A0A803NWX3_CANSA</name>
<dbReference type="Gramene" id="evm.model.02.2223">
    <property type="protein sequence ID" value="cds.evm.model.02.2223"/>
    <property type="gene ID" value="evm.TU.02.2223"/>
</dbReference>
<dbReference type="EnsemblPlants" id="evm.model.02.2223">
    <property type="protein sequence ID" value="cds.evm.model.02.2223"/>
    <property type="gene ID" value="evm.TU.02.2223"/>
</dbReference>
<evidence type="ECO:0000313" key="1">
    <source>
        <dbReference type="EnsemblPlants" id="cds.evm.model.02.2223"/>
    </source>
</evidence>
<reference evidence="1" key="2">
    <citation type="submission" date="2021-03" db="UniProtKB">
        <authorList>
            <consortium name="EnsemblPlants"/>
        </authorList>
    </citation>
    <scope>IDENTIFICATION</scope>
</reference>
<accession>A0A803NWX3</accession>
<dbReference type="AlphaFoldDB" id="A0A803NWX3"/>